<dbReference type="FunFam" id="1.20.1260.10:FF:000001">
    <property type="entry name" value="Non-heme ferritin"/>
    <property type="match status" value="1"/>
</dbReference>
<keyword evidence="3 7" id="KW-0479">Metal-binding</keyword>
<dbReference type="Pfam" id="PF00210">
    <property type="entry name" value="Ferritin"/>
    <property type="match status" value="1"/>
</dbReference>
<organism evidence="10 11">
    <name type="scientific">Hallella bergensis DSM 17361</name>
    <dbReference type="NCBI Taxonomy" id="585502"/>
    <lineage>
        <taxon>Bacteria</taxon>
        <taxon>Pseudomonadati</taxon>
        <taxon>Bacteroidota</taxon>
        <taxon>Bacteroidia</taxon>
        <taxon>Bacteroidales</taxon>
        <taxon>Prevotellaceae</taxon>
        <taxon>Hallella</taxon>
    </lineage>
</organism>
<dbReference type="InterPro" id="IPR001519">
    <property type="entry name" value="Ferritin"/>
</dbReference>
<dbReference type="AlphaFoldDB" id="D1PTA1"/>
<comment type="similarity">
    <text evidence="1 8">Belongs to the ferritin family. Prokaryotic subfamily.</text>
</comment>
<dbReference type="InterPro" id="IPR009078">
    <property type="entry name" value="Ferritin-like_SF"/>
</dbReference>
<dbReference type="GO" id="GO:0006879">
    <property type="term" value="P:intracellular iron ion homeostasis"/>
    <property type="evidence" value="ECO:0007669"/>
    <property type="project" value="UniProtKB-KW"/>
</dbReference>
<dbReference type="GO" id="GO:0008199">
    <property type="term" value="F:ferric iron binding"/>
    <property type="evidence" value="ECO:0007669"/>
    <property type="project" value="InterPro"/>
</dbReference>
<dbReference type="EC" id="1.16.3.2" evidence="8"/>
<evidence type="ECO:0000256" key="5">
    <source>
        <dbReference type="ARBA" id="ARBA00023004"/>
    </source>
</evidence>
<dbReference type="GO" id="GO:0042802">
    <property type="term" value="F:identical protein binding"/>
    <property type="evidence" value="ECO:0007669"/>
    <property type="project" value="UniProtKB-ARBA"/>
</dbReference>
<protein>
    <recommendedName>
        <fullName evidence="8">Ferritin</fullName>
        <ecNumber evidence="8">1.16.3.2</ecNumber>
    </recommendedName>
</protein>
<evidence type="ECO:0000259" key="9">
    <source>
        <dbReference type="PROSITE" id="PS50905"/>
    </source>
</evidence>
<keyword evidence="8" id="KW-0963">Cytoplasm</keyword>
<proteinExistence type="inferred from homology"/>
<dbReference type="PANTHER" id="PTHR11431">
    <property type="entry name" value="FERRITIN"/>
    <property type="match status" value="1"/>
</dbReference>
<dbReference type="GO" id="GO:0008198">
    <property type="term" value="F:ferrous iron binding"/>
    <property type="evidence" value="ECO:0007669"/>
    <property type="project" value="TreeGrafter"/>
</dbReference>
<evidence type="ECO:0000256" key="1">
    <source>
        <dbReference type="ARBA" id="ARBA00006950"/>
    </source>
</evidence>
<dbReference type="eggNOG" id="COG1528">
    <property type="taxonomic scope" value="Bacteria"/>
</dbReference>
<keyword evidence="11" id="KW-1185">Reference proteome</keyword>
<dbReference type="RefSeq" id="WP_007175390.1">
    <property type="nucleotide sequence ID" value="NZ_GG704784.1"/>
</dbReference>
<evidence type="ECO:0000256" key="8">
    <source>
        <dbReference type="RuleBase" id="RU361145"/>
    </source>
</evidence>
<dbReference type="InterPro" id="IPR008331">
    <property type="entry name" value="Ferritin_DPS_dom"/>
</dbReference>
<feature type="binding site" evidence="7">
    <location>
        <position position="54"/>
    </location>
    <ligand>
        <name>Fe cation</name>
        <dbReference type="ChEBI" id="CHEBI:24875"/>
        <label>1</label>
    </ligand>
</feature>
<keyword evidence="4 10" id="KW-0560">Oxidoreductase</keyword>
<dbReference type="InterPro" id="IPR009040">
    <property type="entry name" value="Ferritin-like_diiron"/>
</dbReference>
<dbReference type="CDD" id="cd01055">
    <property type="entry name" value="Nonheme_Ferritin"/>
    <property type="match status" value="1"/>
</dbReference>
<dbReference type="InterPro" id="IPR041719">
    <property type="entry name" value="Ferritin_prok"/>
</dbReference>
<feature type="binding site" evidence="7">
    <location>
        <position position="51"/>
    </location>
    <ligand>
        <name>Fe cation</name>
        <dbReference type="ChEBI" id="CHEBI:24875"/>
        <label>1</label>
    </ligand>
</feature>
<dbReference type="Proteomes" id="UP000003160">
    <property type="component" value="Unassembled WGS sequence"/>
</dbReference>
<dbReference type="PANTHER" id="PTHR11431:SF127">
    <property type="entry name" value="BACTERIAL NON-HEME FERRITIN"/>
    <property type="match status" value="1"/>
</dbReference>
<dbReference type="SUPFAM" id="SSF47240">
    <property type="entry name" value="Ferritin-like"/>
    <property type="match status" value="1"/>
</dbReference>
<reference evidence="10 11" key="1">
    <citation type="submission" date="2009-10" db="EMBL/GenBank/DDBJ databases">
        <authorList>
            <person name="Qin X."/>
            <person name="Bachman B."/>
            <person name="Battles P."/>
            <person name="Bell A."/>
            <person name="Bess C."/>
            <person name="Bickham C."/>
            <person name="Chaboub L."/>
            <person name="Chen D."/>
            <person name="Coyle M."/>
            <person name="Deiros D.R."/>
            <person name="Dinh H."/>
            <person name="Forbes L."/>
            <person name="Fowler G."/>
            <person name="Francisco L."/>
            <person name="Fu Q."/>
            <person name="Gubbala S."/>
            <person name="Hale W."/>
            <person name="Han Y."/>
            <person name="Hemphill L."/>
            <person name="Highlander S.K."/>
            <person name="Hirani K."/>
            <person name="Hogues M."/>
            <person name="Jackson L."/>
            <person name="Jakkamsetti A."/>
            <person name="Javaid M."/>
            <person name="Jiang H."/>
            <person name="Korchina V."/>
            <person name="Kovar C."/>
            <person name="Lara F."/>
            <person name="Lee S."/>
            <person name="Mata R."/>
            <person name="Mathew T."/>
            <person name="Moen C."/>
            <person name="Morales K."/>
            <person name="Munidasa M."/>
            <person name="Nazareth L."/>
            <person name="Ngo R."/>
            <person name="Nguyen L."/>
            <person name="Okwuonu G."/>
            <person name="Ongeri F."/>
            <person name="Patil S."/>
            <person name="Petrosino J."/>
            <person name="Pham C."/>
            <person name="Pham P."/>
            <person name="Pu L.-L."/>
            <person name="Puazo M."/>
            <person name="Raj R."/>
            <person name="Reid J."/>
            <person name="Rouhana J."/>
            <person name="Saada N."/>
            <person name="Shang Y."/>
            <person name="Simmons D."/>
            <person name="Thornton R."/>
            <person name="Warren J."/>
            <person name="Weissenberger G."/>
            <person name="Zhang J."/>
            <person name="Zhang L."/>
            <person name="Zhou C."/>
            <person name="Zhu D."/>
            <person name="Muzny D."/>
            <person name="Worley K."/>
            <person name="Gibbs R."/>
        </authorList>
    </citation>
    <scope>NUCLEOTIDE SEQUENCE [LARGE SCALE GENOMIC DNA]</scope>
    <source>
        <strain evidence="10 11">DSM 17361</strain>
    </source>
</reference>
<dbReference type="GO" id="GO:0005829">
    <property type="term" value="C:cytosol"/>
    <property type="evidence" value="ECO:0007669"/>
    <property type="project" value="TreeGrafter"/>
</dbReference>
<dbReference type="InterPro" id="IPR012347">
    <property type="entry name" value="Ferritin-like"/>
</dbReference>
<feature type="binding site" evidence="7">
    <location>
        <position position="95"/>
    </location>
    <ligand>
        <name>Fe cation</name>
        <dbReference type="ChEBI" id="CHEBI:24875"/>
        <label>1</label>
    </ligand>
</feature>
<keyword evidence="5 7" id="KW-0408">Iron</keyword>
<dbReference type="GO" id="GO:0006826">
    <property type="term" value="P:iron ion transport"/>
    <property type="evidence" value="ECO:0007669"/>
    <property type="project" value="InterPro"/>
</dbReference>
<comment type="catalytic activity">
    <reaction evidence="8">
        <text>4 Fe(2+) + O2 + 6 H2O = 4 iron(III) oxide-hydroxide + 12 H(+)</text>
        <dbReference type="Rhea" id="RHEA:11972"/>
        <dbReference type="ChEBI" id="CHEBI:15377"/>
        <dbReference type="ChEBI" id="CHEBI:15378"/>
        <dbReference type="ChEBI" id="CHEBI:15379"/>
        <dbReference type="ChEBI" id="CHEBI:29033"/>
        <dbReference type="ChEBI" id="CHEBI:78619"/>
        <dbReference type="EC" id="1.16.3.2"/>
    </reaction>
</comment>
<comment type="subcellular location">
    <subcellularLocation>
        <location evidence="8">Cytoplasm</location>
    </subcellularLocation>
</comment>
<feature type="binding site" evidence="7">
    <location>
        <position position="18"/>
    </location>
    <ligand>
        <name>Fe cation</name>
        <dbReference type="ChEBI" id="CHEBI:24875"/>
        <label>1</label>
    </ligand>
</feature>
<feature type="binding site" evidence="7">
    <location>
        <position position="128"/>
    </location>
    <ligand>
        <name>Fe cation</name>
        <dbReference type="ChEBI" id="CHEBI:24875"/>
        <label>1</label>
    </ligand>
</feature>
<evidence type="ECO:0000256" key="3">
    <source>
        <dbReference type="ARBA" id="ARBA00022723"/>
    </source>
</evidence>
<dbReference type="EMBL" id="ACKS01000011">
    <property type="protein sequence ID" value="EFA45403.1"/>
    <property type="molecule type" value="Genomic_DNA"/>
</dbReference>
<comment type="function">
    <text evidence="6">May alleviate iron toxicity in the presence of oxygen.</text>
</comment>
<evidence type="ECO:0000256" key="7">
    <source>
        <dbReference type="PIRSR" id="PIRSR601519-1"/>
    </source>
</evidence>
<dbReference type="GO" id="GO:0004322">
    <property type="term" value="F:ferroxidase activity"/>
    <property type="evidence" value="ECO:0007669"/>
    <property type="project" value="TreeGrafter"/>
</dbReference>
<sequence>MDINKKMQDAFNAQIKEEMYSSNLYLQMAFWFRKEGWRGFANWMVKQSEEEKHHAMDMANFVLSRGGEVLLTDIPAVKTEWKDPQNVFEEAMAHEQHISDLISKLANVADEENDRASANFCDKYVEEQVEEEASVRDILNLFRHREGSAIPHIDEMIGERE</sequence>
<keyword evidence="2 8" id="KW-0409">Iron storage</keyword>
<gene>
    <name evidence="10" type="primary">ftnA</name>
    <name evidence="10" type="ORF">HMPREF0645_0186</name>
</gene>
<feature type="domain" description="Ferritin-like diiron" evidence="9">
    <location>
        <begin position="1"/>
        <end position="146"/>
    </location>
</feature>
<evidence type="ECO:0000256" key="6">
    <source>
        <dbReference type="ARBA" id="ARBA00054546"/>
    </source>
</evidence>
<dbReference type="PROSITE" id="PS50905">
    <property type="entry name" value="FERRITIN_LIKE"/>
    <property type="match status" value="1"/>
</dbReference>
<comment type="function">
    <text evidence="8">Iron-storage protein.</text>
</comment>
<evidence type="ECO:0000256" key="2">
    <source>
        <dbReference type="ARBA" id="ARBA00022434"/>
    </source>
</evidence>
<accession>D1PTA1</accession>
<dbReference type="HOGENOM" id="CLU_065681_1_2_10"/>
<dbReference type="OrthoDB" id="9801481at2"/>
<comment type="caution">
    <text evidence="10">The sequence shown here is derived from an EMBL/GenBank/DDBJ whole genome shotgun (WGS) entry which is preliminary data.</text>
</comment>
<dbReference type="Gene3D" id="1.20.1260.10">
    <property type="match status" value="1"/>
</dbReference>
<name>D1PTA1_9BACT</name>
<evidence type="ECO:0000256" key="4">
    <source>
        <dbReference type="ARBA" id="ARBA00023002"/>
    </source>
</evidence>
<evidence type="ECO:0000313" key="10">
    <source>
        <dbReference type="EMBL" id="EFA45403.1"/>
    </source>
</evidence>
<evidence type="ECO:0000313" key="11">
    <source>
        <dbReference type="Proteomes" id="UP000003160"/>
    </source>
</evidence>